<dbReference type="AlphaFoldDB" id="A0A443RNR4"/>
<accession>A0A443RNR4</accession>
<dbReference type="OrthoDB" id="10051804at2759"/>
<name>A0A443RNR4_9ACAR</name>
<gene>
    <name evidence="1" type="ORF">B4U79_05271</name>
</gene>
<organism evidence="1 2">
    <name type="scientific">Dinothrombium tinctorium</name>
    <dbReference type="NCBI Taxonomy" id="1965070"/>
    <lineage>
        <taxon>Eukaryota</taxon>
        <taxon>Metazoa</taxon>
        <taxon>Ecdysozoa</taxon>
        <taxon>Arthropoda</taxon>
        <taxon>Chelicerata</taxon>
        <taxon>Arachnida</taxon>
        <taxon>Acari</taxon>
        <taxon>Acariformes</taxon>
        <taxon>Trombidiformes</taxon>
        <taxon>Prostigmata</taxon>
        <taxon>Anystina</taxon>
        <taxon>Parasitengona</taxon>
        <taxon>Trombidioidea</taxon>
        <taxon>Trombidiidae</taxon>
        <taxon>Dinothrombium</taxon>
    </lineage>
</organism>
<dbReference type="PANTHER" id="PTHR33964">
    <property type="entry name" value="RE45066P-RELATED"/>
    <property type="match status" value="1"/>
</dbReference>
<reference evidence="1 2" key="1">
    <citation type="journal article" date="2018" name="Gigascience">
        <title>Genomes of trombidid mites reveal novel predicted allergens and laterally-transferred genes associated with secondary metabolism.</title>
        <authorList>
            <person name="Dong X."/>
            <person name="Chaisiri K."/>
            <person name="Xia D."/>
            <person name="Armstrong S.D."/>
            <person name="Fang Y."/>
            <person name="Donnelly M.J."/>
            <person name="Kadowaki T."/>
            <person name="McGarry J.W."/>
            <person name="Darby A.C."/>
            <person name="Makepeace B.L."/>
        </authorList>
    </citation>
    <scope>NUCLEOTIDE SEQUENCE [LARGE SCALE GENOMIC DNA]</scope>
    <source>
        <strain evidence="1">UoL-WK</strain>
    </source>
</reference>
<dbReference type="STRING" id="1965070.A0A443RNR4"/>
<keyword evidence="2" id="KW-1185">Reference proteome</keyword>
<dbReference type="Proteomes" id="UP000285301">
    <property type="component" value="Unassembled WGS sequence"/>
</dbReference>
<sequence>MKIIKSLTESDKLAFASTPEDLDMACSQLQQGVLCADNHMKKCSSKNQRIVFEEVVNGSREVIHTLCKAGALRDNYLRFAACYKNISKESDGCSNWVKTMQKISADSQIEEDVDEGLKKFCCAFSESVHCQVNYLRQGCGEEAVHFFKTHLEKMSDSLIHQHCASYTYGSDSCLFATYSNSKKLHAFQTHISVIALLLQTIGAILL</sequence>
<evidence type="ECO:0000313" key="1">
    <source>
        <dbReference type="EMBL" id="RWS16921.1"/>
    </source>
</evidence>
<dbReference type="PANTHER" id="PTHR33964:SF1">
    <property type="entry name" value="RE45066P"/>
    <property type="match status" value="1"/>
</dbReference>
<protein>
    <recommendedName>
        <fullName evidence="3">DUF19 domain-containing protein</fullName>
    </recommendedName>
</protein>
<evidence type="ECO:0000313" key="2">
    <source>
        <dbReference type="Proteomes" id="UP000285301"/>
    </source>
</evidence>
<dbReference type="EMBL" id="NCKU01000150">
    <property type="protein sequence ID" value="RWS16921.1"/>
    <property type="molecule type" value="Genomic_DNA"/>
</dbReference>
<proteinExistence type="predicted"/>
<evidence type="ECO:0008006" key="3">
    <source>
        <dbReference type="Google" id="ProtNLM"/>
    </source>
</evidence>
<comment type="caution">
    <text evidence="1">The sequence shown here is derived from an EMBL/GenBank/DDBJ whole genome shotgun (WGS) entry which is preliminary data.</text>
</comment>